<dbReference type="AlphaFoldDB" id="A0A183L6P6"/>
<gene>
    <name evidence="2" type="ORF">SCUD_LOCUS23015</name>
</gene>
<dbReference type="EMBL" id="UZAK01051704">
    <property type="protein sequence ID" value="VDP81100.1"/>
    <property type="molecule type" value="Genomic_DNA"/>
</dbReference>
<sequence length="57" mass="6310">MMGRAQTKLRHYGSSLNSQLSGTRHTTSISLTTRKHVIASAGQHYGGFFDTTESLRK</sequence>
<proteinExistence type="predicted"/>
<reference evidence="4" key="1">
    <citation type="submission" date="2016-06" db="UniProtKB">
        <authorList>
            <consortium name="WormBaseParasite"/>
        </authorList>
    </citation>
    <scope>IDENTIFICATION</scope>
</reference>
<evidence type="ECO:0000256" key="1">
    <source>
        <dbReference type="SAM" id="MobiDB-lite"/>
    </source>
</evidence>
<evidence type="ECO:0000313" key="2">
    <source>
        <dbReference type="EMBL" id="VDP81100.1"/>
    </source>
</evidence>
<evidence type="ECO:0000313" key="4">
    <source>
        <dbReference type="WBParaSite" id="SCUD_0002301801-mRNA-1"/>
    </source>
</evidence>
<protein>
    <submittedName>
        <fullName evidence="2 4">Uncharacterized protein</fullName>
    </submittedName>
</protein>
<reference evidence="2 3" key="2">
    <citation type="submission" date="2018-11" db="EMBL/GenBank/DDBJ databases">
        <authorList>
            <consortium name="Pathogen Informatics"/>
        </authorList>
    </citation>
    <scope>NUCLEOTIDE SEQUENCE [LARGE SCALE GENOMIC DNA]</scope>
    <source>
        <strain evidence="2">Dakar</strain>
        <strain evidence="3">Dakar, Senegal</strain>
    </source>
</reference>
<keyword evidence="3" id="KW-1185">Reference proteome</keyword>
<organism evidence="4">
    <name type="scientific">Schistosoma curassoni</name>
    <dbReference type="NCBI Taxonomy" id="6186"/>
    <lineage>
        <taxon>Eukaryota</taxon>
        <taxon>Metazoa</taxon>
        <taxon>Spiralia</taxon>
        <taxon>Lophotrochozoa</taxon>
        <taxon>Platyhelminthes</taxon>
        <taxon>Trematoda</taxon>
        <taxon>Digenea</taxon>
        <taxon>Strigeidida</taxon>
        <taxon>Schistosomatoidea</taxon>
        <taxon>Schistosomatidae</taxon>
        <taxon>Schistosoma</taxon>
    </lineage>
</organism>
<name>A0A183L6P6_9TREM</name>
<dbReference type="Proteomes" id="UP000279833">
    <property type="component" value="Unassembled WGS sequence"/>
</dbReference>
<dbReference type="WBParaSite" id="SCUD_0002301801-mRNA-1">
    <property type="protein sequence ID" value="SCUD_0002301801-mRNA-1"/>
    <property type="gene ID" value="SCUD_0002301801"/>
</dbReference>
<feature type="compositionally biased region" description="Polar residues" evidence="1">
    <location>
        <begin position="14"/>
        <end position="26"/>
    </location>
</feature>
<evidence type="ECO:0000313" key="3">
    <source>
        <dbReference type="Proteomes" id="UP000279833"/>
    </source>
</evidence>
<feature type="region of interest" description="Disordered" evidence="1">
    <location>
        <begin position="1"/>
        <end position="26"/>
    </location>
</feature>
<accession>A0A183L6P6</accession>